<dbReference type="SUPFAM" id="SSF48537">
    <property type="entry name" value="Phospholipase C/P1 nuclease"/>
    <property type="match status" value="1"/>
</dbReference>
<dbReference type="PATRIC" id="fig|66969.6.peg.3359"/>
<dbReference type="RefSeq" id="WP_058481667.1">
    <property type="nucleotide sequence ID" value="NZ_CAAAIQ010000005.1"/>
</dbReference>
<evidence type="ECO:0000313" key="8">
    <source>
        <dbReference type="EMBL" id="KTD75033.1"/>
    </source>
</evidence>
<dbReference type="PANTHER" id="PTHR33146">
    <property type="entry name" value="ENDONUCLEASE 4"/>
    <property type="match status" value="1"/>
</dbReference>
<comment type="caution">
    <text evidence="8">The sequence shown here is derived from an EMBL/GenBank/DDBJ whole genome shotgun (WGS) entry which is preliminary data.</text>
</comment>
<dbReference type="AlphaFoldDB" id="A0A0W1A1C9"/>
<keyword evidence="9" id="KW-1185">Reference proteome</keyword>
<keyword evidence="6" id="KW-0325">Glycoprotein</keyword>
<dbReference type="CDD" id="cd11010">
    <property type="entry name" value="S1-P1_nuclease"/>
    <property type="match status" value="1"/>
</dbReference>
<dbReference type="InterPro" id="IPR008947">
    <property type="entry name" value="PLipase_C/P1_nuclease_dom_sf"/>
</dbReference>
<name>A0A0W1A1C9_9GAMM</name>
<evidence type="ECO:0000256" key="5">
    <source>
        <dbReference type="ARBA" id="ARBA00023157"/>
    </source>
</evidence>
<keyword evidence="4" id="KW-0378">Hydrolase</keyword>
<dbReference type="GO" id="GO:0004519">
    <property type="term" value="F:endonuclease activity"/>
    <property type="evidence" value="ECO:0007669"/>
    <property type="project" value="UniProtKB-KW"/>
</dbReference>
<dbReference type="PANTHER" id="PTHR33146:SF10">
    <property type="entry name" value="STRAND-SPECIFIC NUCLEASE, PUTATIVE-RELATED"/>
    <property type="match status" value="1"/>
</dbReference>
<dbReference type="Proteomes" id="UP000054729">
    <property type="component" value="Unassembled WGS sequence"/>
</dbReference>
<dbReference type="GO" id="GO:0006308">
    <property type="term" value="P:DNA catabolic process"/>
    <property type="evidence" value="ECO:0007669"/>
    <property type="project" value="InterPro"/>
</dbReference>
<dbReference type="EMBL" id="LNZB01000060">
    <property type="protein sequence ID" value="KTD75033.1"/>
    <property type="molecule type" value="Genomic_DNA"/>
</dbReference>
<organism evidence="8 9">
    <name type="scientific">Legionella waltersii</name>
    <dbReference type="NCBI Taxonomy" id="66969"/>
    <lineage>
        <taxon>Bacteria</taxon>
        <taxon>Pseudomonadati</taxon>
        <taxon>Pseudomonadota</taxon>
        <taxon>Gammaproteobacteria</taxon>
        <taxon>Legionellales</taxon>
        <taxon>Legionellaceae</taxon>
        <taxon>Legionella</taxon>
    </lineage>
</organism>
<feature type="signal peptide" evidence="7">
    <location>
        <begin position="1"/>
        <end position="19"/>
    </location>
</feature>
<accession>A0A0W1A1C9</accession>
<dbReference type="Pfam" id="PF02265">
    <property type="entry name" value="S1-P1_nuclease"/>
    <property type="match status" value="1"/>
</dbReference>
<evidence type="ECO:0000256" key="6">
    <source>
        <dbReference type="ARBA" id="ARBA00023180"/>
    </source>
</evidence>
<evidence type="ECO:0000256" key="1">
    <source>
        <dbReference type="ARBA" id="ARBA00022722"/>
    </source>
</evidence>
<protein>
    <submittedName>
        <fullName evidence="8">3'-nucleotidase/nuclease</fullName>
    </submittedName>
</protein>
<keyword evidence="2" id="KW-0479">Metal-binding</keyword>
<evidence type="ECO:0000313" key="9">
    <source>
        <dbReference type="Proteomes" id="UP000054729"/>
    </source>
</evidence>
<keyword evidence="5" id="KW-1015">Disulfide bond</keyword>
<evidence type="ECO:0000256" key="4">
    <source>
        <dbReference type="ARBA" id="ARBA00022801"/>
    </source>
</evidence>
<dbReference type="STRING" id="66969.Lwal_3074"/>
<keyword evidence="3" id="KW-0255">Endonuclease</keyword>
<feature type="chain" id="PRO_5006919295" evidence="7">
    <location>
        <begin position="20"/>
        <end position="275"/>
    </location>
</feature>
<dbReference type="OrthoDB" id="267579at2"/>
<dbReference type="Gene3D" id="1.10.575.10">
    <property type="entry name" value="P1 Nuclease"/>
    <property type="match status" value="1"/>
</dbReference>
<proteinExistence type="predicted"/>
<sequence length="275" mass="30805">MKKYIVGLLLICCSASIHAWNAMGHELVAQIAYDNLSENAKKMCQTLLRANNKSVDRVFVKSAIWLDLIKLKDVHWFDALHYIDIPYTVDATSLPPIQDANALWGIKQATNVLLSSKATLKDKNLSLKILIHLVGDIHQPLHTVNRVSKRLPQGDLGGNLYALAKTPIGQNLHQYWDNGAGVLLGQTKLFQIRNKASQLEQKWSCTIAKKQINPQKWVNEAHRLAVTQVYVTPAYRTPGKRYQLSAQSISQKQILLAGCRLANLLNMIADKLPIS</sequence>
<evidence type="ECO:0000256" key="2">
    <source>
        <dbReference type="ARBA" id="ARBA00022723"/>
    </source>
</evidence>
<keyword evidence="1" id="KW-0540">Nuclease</keyword>
<evidence type="ECO:0000256" key="7">
    <source>
        <dbReference type="SAM" id="SignalP"/>
    </source>
</evidence>
<keyword evidence="7" id="KW-0732">Signal</keyword>
<reference evidence="8 9" key="1">
    <citation type="submission" date="2015-11" db="EMBL/GenBank/DDBJ databases">
        <title>Genomic analysis of 38 Legionella species identifies large and diverse effector repertoires.</title>
        <authorList>
            <person name="Burstein D."/>
            <person name="Amaro F."/>
            <person name="Zusman T."/>
            <person name="Lifshitz Z."/>
            <person name="Cohen O."/>
            <person name="Gilbert J.A."/>
            <person name="Pupko T."/>
            <person name="Shuman H.A."/>
            <person name="Segal G."/>
        </authorList>
    </citation>
    <scope>NUCLEOTIDE SEQUENCE [LARGE SCALE GENOMIC DNA]</scope>
    <source>
        <strain evidence="8 9">ATCC 51914</strain>
    </source>
</reference>
<evidence type="ECO:0000256" key="3">
    <source>
        <dbReference type="ARBA" id="ARBA00022759"/>
    </source>
</evidence>
<dbReference type="GO" id="GO:0046872">
    <property type="term" value="F:metal ion binding"/>
    <property type="evidence" value="ECO:0007669"/>
    <property type="project" value="UniProtKB-KW"/>
</dbReference>
<dbReference type="GO" id="GO:0003676">
    <property type="term" value="F:nucleic acid binding"/>
    <property type="evidence" value="ECO:0007669"/>
    <property type="project" value="InterPro"/>
</dbReference>
<dbReference type="InterPro" id="IPR003154">
    <property type="entry name" value="S1/P1nuclease"/>
</dbReference>
<gene>
    <name evidence="8" type="ORF">Lwal_3074</name>
</gene>
<dbReference type="GO" id="GO:0016788">
    <property type="term" value="F:hydrolase activity, acting on ester bonds"/>
    <property type="evidence" value="ECO:0007669"/>
    <property type="project" value="InterPro"/>
</dbReference>